<protein>
    <submittedName>
        <fullName evidence="1">Uncharacterized protein</fullName>
    </submittedName>
</protein>
<proteinExistence type="predicted"/>
<dbReference type="EMBL" id="HBIQ01048909">
    <property type="protein sequence ID" value="CAE0557893.1"/>
    <property type="molecule type" value="Transcribed_RNA"/>
</dbReference>
<name>A0A7S3SL67_9SPIT</name>
<dbReference type="AlphaFoldDB" id="A0A7S3SL67"/>
<sequence length="121" mass="13713">MIGFEHGVRMQTHNDTRGLALVLCNENAASPNIRLAVFECSFSYVDGAYSQRGWPQAKQHLILNNKSSSRNDFDLKRPSTLIDLSRRSAEDPQFGASFACHHHIPERQLMARQWLGVIEFG</sequence>
<accession>A0A7S3SL67</accession>
<gene>
    <name evidence="1" type="ORF">SACU0126_LOCUS15556</name>
</gene>
<organism evidence="1">
    <name type="scientific">Strombidinopsis acuminata</name>
    <dbReference type="NCBI Taxonomy" id="141414"/>
    <lineage>
        <taxon>Eukaryota</taxon>
        <taxon>Sar</taxon>
        <taxon>Alveolata</taxon>
        <taxon>Ciliophora</taxon>
        <taxon>Intramacronucleata</taxon>
        <taxon>Spirotrichea</taxon>
        <taxon>Choreotrichia</taxon>
        <taxon>Choreotrichida</taxon>
        <taxon>Strombidinopsidae</taxon>
        <taxon>Strombidinopsis</taxon>
    </lineage>
</organism>
<reference evidence="1" key="1">
    <citation type="submission" date="2021-01" db="EMBL/GenBank/DDBJ databases">
        <authorList>
            <person name="Corre E."/>
            <person name="Pelletier E."/>
            <person name="Niang G."/>
            <person name="Scheremetjew M."/>
            <person name="Finn R."/>
            <person name="Kale V."/>
            <person name="Holt S."/>
            <person name="Cochrane G."/>
            <person name="Meng A."/>
            <person name="Brown T."/>
            <person name="Cohen L."/>
        </authorList>
    </citation>
    <scope>NUCLEOTIDE SEQUENCE</scope>
    <source>
        <strain evidence="1">SPMC142</strain>
    </source>
</reference>
<evidence type="ECO:0000313" key="1">
    <source>
        <dbReference type="EMBL" id="CAE0557893.1"/>
    </source>
</evidence>